<name>A0ACC4DG54_PURLI</name>
<comment type="caution">
    <text evidence="1">The sequence shown here is derived from an EMBL/GenBank/DDBJ whole genome shotgun (WGS) entry which is preliminary data.</text>
</comment>
<gene>
    <name evidence="1" type="ORF">ACCO45_010670</name>
</gene>
<dbReference type="EMBL" id="JBGNUJ010000010">
    <property type="protein sequence ID" value="KAL3955107.1"/>
    <property type="molecule type" value="Genomic_DNA"/>
</dbReference>
<evidence type="ECO:0000313" key="2">
    <source>
        <dbReference type="Proteomes" id="UP001638806"/>
    </source>
</evidence>
<accession>A0ACC4DG54</accession>
<keyword evidence="2" id="KW-1185">Reference proteome</keyword>
<reference evidence="1" key="1">
    <citation type="submission" date="2024-12" db="EMBL/GenBank/DDBJ databases">
        <title>Comparative genomics and development of molecular markers within Purpureocillium lilacinum and among Purpureocillium species.</title>
        <authorList>
            <person name="Yeh Z.-Y."/>
            <person name="Ni N.-T."/>
            <person name="Lo P.-H."/>
            <person name="Mushyakhwo K."/>
            <person name="Lin C.-F."/>
            <person name="Nai Y.-S."/>
        </authorList>
    </citation>
    <scope>NUCLEOTIDE SEQUENCE</scope>
    <source>
        <strain evidence="1">NCHU-NPUST-175</strain>
    </source>
</reference>
<evidence type="ECO:0000313" key="1">
    <source>
        <dbReference type="EMBL" id="KAL3955107.1"/>
    </source>
</evidence>
<sequence>MRRGFVWSSAPSNFTCKVAPSLSVTEACLHVASIVDPISRSRQIAGCLDRDNTAARNFALASSPRLLGCRVEEALKFGGGGLHCYAARDSKPRPHKPEFRQMPLAGKDLAMPWLIAVSSMSHVSISTYPSLTICAVARLFRKLADTASKMYQIVMMLAWAGAQLPSSCGESAATQRRPKGQRSGAHHGTHLAFALACQHPFI</sequence>
<proteinExistence type="predicted"/>
<dbReference type="Proteomes" id="UP001638806">
    <property type="component" value="Unassembled WGS sequence"/>
</dbReference>
<organism evidence="1 2">
    <name type="scientific">Purpureocillium lilacinum</name>
    <name type="common">Paecilomyces lilacinus</name>
    <dbReference type="NCBI Taxonomy" id="33203"/>
    <lineage>
        <taxon>Eukaryota</taxon>
        <taxon>Fungi</taxon>
        <taxon>Dikarya</taxon>
        <taxon>Ascomycota</taxon>
        <taxon>Pezizomycotina</taxon>
        <taxon>Sordariomycetes</taxon>
        <taxon>Hypocreomycetidae</taxon>
        <taxon>Hypocreales</taxon>
        <taxon>Ophiocordycipitaceae</taxon>
        <taxon>Purpureocillium</taxon>
    </lineage>
</organism>
<protein>
    <submittedName>
        <fullName evidence="1">Uncharacterized protein</fullName>
    </submittedName>
</protein>